<dbReference type="EMBL" id="ACEP01000122">
    <property type="protein sequence ID" value="EEG35429.1"/>
    <property type="molecule type" value="Genomic_DNA"/>
</dbReference>
<proteinExistence type="predicted"/>
<accession>C0EZ88</accession>
<dbReference type="Proteomes" id="UP000003174">
    <property type="component" value="Unassembled WGS sequence"/>
</dbReference>
<reference evidence="1 2" key="2">
    <citation type="submission" date="2009-02" db="EMBL/GenBank/DDBJ databases">
        <title>Draft genome sequence of Eubacterium hallii (DSM 3353).</title>
        <authorList>
            <person name="Sudarsanam P."/>
            <person name="Ley R."/>
            <person name="Guruge J."/>
            <person name="Turnbaugh P.J."/>
            <person name="Mahowald M."/>
            <person name="Liep D."/>
            <person name="Gordon J."/>
        </authorList>
    </citation>
    <scope>NUCLEOTIDE SEQUENCE [LARGE SCALE GENOMIC DNA]</scope>
    <source>
        <strain evidence="1 2">DSM 3353</strain>
    </source>
</reference>
<evidence type="ECO:0000313" key="2">
    <source>
        <dbReference type="Proteomes" id="UP000003174"/>
    </source>
</evidence>
<gene>
    <name evidence="1" type="ORF">EUBHAL_02746</name>
</gene>
<protein>
    <submittedName>
        <fullName evidence="1">Uncharacterized protein</fullName>
    </submittedName>
</protein>
<dbReference type="AlphaFoldDB" id="C0EZ88"/>
<sequence>MAVVFFNYSVGKRQKPEKPILHIGFSGFICFVYKKSKKFEKNSCILKILVI</sequence>
<evidence type="ECO:0000313" key="1">
    <source>
        <dbReference type="EMBL" id="EEG35429.1"/>
    </source>
</evidence>
<name>C0EZ88_9FIRM</name>
<organism evidence="1 2">
    <name type="scientific">Anaerobutyricum hallii DSM 3353</name>
    <dbReference type="NCBI Taxonomy" id="411469"/>
    <lineage>
        <taxon>Bacteria</taxon>
        <taxon>Bacillati</taxon>
        <taxon>Bacillota</taxon>
        <taxon>Clostridia</taxon>
        <taxon>Lachnospirales</taxon>
        <taxon>Lachnospiraceae</taxon>
        <taxon>Anaerobutyricum</taxon>
    </lineage>
</organism>
<reference evidence="1 2" key="1">
    <citation type="submission" date="2009-01" db="EMBL/GenBank/DDBJ databases">
        <authorList>
            <person name="Fulton L."/>
            <person name="Clifton S."/>
            <person name="Fulton B."/>
            <person name="Xu J."/>
            <person name="Minx P."/>
            <person name="Pepin K.H."/>
            <person name="Johnson M."/>
            <person name="Bhonagiri V."/>
            <person name="Nash W.E."/>
            <person name="Mardis E.R."/>
            <person name="Wilson R.K."/>
        </authorList>
    </citation>
    <scope>NUCLEOTIDE SEQUENCE [LARGE SCALE GENOMIC DNA]</scope>
    <source>
        <strain evidence="1 2">DSM 3353</strain>
    </source>
</reference>
<comment type="caution">
    <text evidence="1">The sequence shown here is derived from an EMBL/GenBank/DDBJ whole genome shotgun (WGS) entry which is preliminary data.</text>
</comment>